<evidence type="ECO:0000313" key="4">
    <source>
        <dbReference type="Proteomes" id="UP000752696"/>
    </source>
</evidence>
<keyword evidence="1" id="KW-1133">Transmembrane helix</keyword>
<dbReference type="GO" id="GO:0003824">
    <property type="term" value="F:catalytic activity"/>
    <property type="evidence" value="ECO:0007669"/>
    <property type="project" value="InterPro"/>
</dbReference>
<dbReference type="GO" id="GO:0030170">
    <property type="term" value="F:pyridoxal phosphate binding"/>
    <property type="evidence" value="ECO:0007669"/>
    <property type="project" value="InterPro"/>
</dbReference>
<dbReference type="AlphaFoldDB" id="A0A6V7HAF4"/>
<comment type="caution">
    <text evidence="3">The sequence shown here is derived from an EMBL/GenBank/DDBJ whole genome shotgun (WGS) entry which is preliminary data.</text>
</comment>
<name>A0A6V7HAF4_9HYME</name>
<dbReference type="InterPro" id="IPR005303">
    <property type="entry name" value="MOCOS_middle"/>
</dbReference>
<reference evidence="3" key="1">
    <citation type="submission" date="2020-07" db="EMBL/GenBank/DDBJ databases">
        <authorList>
            <person name="Nazaruddin N."/>
        </authorList>
    </citation>
    <scope>NUCLEOTIDE SEQUENCE</scope>
</reference>
<dbReference type="EMBL" id="CAJDYZ010009552">
    <property type="protein sequence ID" value="CAD1476740.1"/>
    <property type="molecule type" value="Genomic_DNA"/>
</dbReference>
<gene>
    <name evidence="3" type="ORF">MHI_LOCUS671975</name>
</gene>
<evidence type="ECO:0000259" key="2">
    <source>
        <dbReference type="PROSITE" id="PS51340"/>
    </source>
</evidence>
<proteinExistence type="predicted"/>
<dbReference type="InterPro" id="IPR005302">
    <property type="entry name" value="MoCF_Sase_C"/>
</dbReference>
<protein>
    <recommendedName>
        <fullName evidence="2">MOSC domain-containing protein</fullName>
    </recommendedName>
</protein>
<organism evidence="3 4">
    <name type="scientific">Heterotrigona itama</name>
    <dbReference type="NCBI Taxonomy" id="395501"/>
    <lineage>
        <taxon>Eukaryota</taxon>
        <taxon>Metazoa</taxon>
        <taxon>Ecdysozoa</taxon>
        <taxon>Arthropoda</taxon>
        <taxon>Hexapoda</taxon>
        <taxon>Insecta</taxon>
        <taxon>Pterygota</taxon>
        <taxon>Neoptera</taxon>
        <taxon>Endopterygota</taxon>
        <taxon>Hymenoptera</taxon>
        <taxon>Apocrita</taxon>
        <taxon>Aculeata</taxon>
        <taxon>Apoidea</taxon>
        <taxon>Anthophila</taxon>
        <taxon>Apidae</taxon>
        <taxon>Heterotrigona</taxon>
    </lineage>
</organism>
<keyword evidence="1" id="KW-0472">Membrane</keyword>
<evidence type="ECO:0000256" key="1">
    <source>
        <dbReference type="SAM" id="Phobius"/>
    </source>
</evidence>
<dbReference type="InterPro" id="IPR011037">
    <property type="entry name" value="Pyrv_Knase-like_insert_dom_sf"/>
</dbReference>
<sequence length="407" mass="45805">RTRLTYVSAAVVGAGTVVVFFWWWWTKRQKERPPSEWRKVGELSDLVVYPVKSLGPVRLNSLECTKLGLKSGWLRDRTLVVIDLNGHFVTARQWPKMVQVIPSVSGSILTLSASGMMSISIDLSQVKETKRFRVAVWGQPVFACDCGEEVARWLSRFILQEDTGFRLVYYPLQHPTREIRSRLKIFPMTADDTGAYPDATSYCLINEGSVTELNTRLEDPITADRFRPNFVVKGPTAYEEDCWGWIKISDVVFKTILPCTRCILTTVDSETGKKNPKAEPLKTLKRQITDPVVRPLVGESPVMGIHLGLRGSNGTVRLGDPVYVGLPEEQPLSSTSSFSAPDTTWCFCILNPTCGYDPSILLLRSLRALLRLVALFMSHCDIFTGCPYAWNVFLFCILFSSTKHLAR</sequence>
<accession>A0A6V7HAF4</accession>
<dbReference type="GO" id="GO:0030151">
    <property type="term" value="F:molybdenum ion binding"/>
    <property type="evidence" value="ECO:0007669"/>
    <property type="project" value="InterPro"/>
</dbReference>
<dbReference type="SUPFAM" id="SSF141673">
    <property type="entry name" value="MOSC N-terminal domain-like"/>
    <property type="match status" value="1"/>
</dbReference>
<feature type="domain" description="MOSC" evidence="2">
    <location>
        <begin position="170"/>
        <end position="325"/>
    </location>
</feature>
<feature type="transmembrane region" description="Helical" evidence="1">
    <location>
        <begin position="6"/>
        <end position="25"/>
    </location>
</feature>
<dbReference type="Pfam" id="PF03473">
    <property type="entry name" value="MOSC"/>
    <property type="match status" value="1"/>
</dbReference>
<dbReference type="SUPFAM" id="SSF50800">
    <property type="entry name" value="PK beta-barrel domain-like"/>
    <property type="match status" value="1"/>
</dbReference>
<dbReference type="PROSITE" id="PS51340">
    <property type="entry name" value="MOSC"/>
    <property type="match status" value="1"/>
</dbReference>
<dbReference type="OrthoDB" id="17255at2759"/>
<dbReference type="PANTHER" id="PTHR14237:SF19">
    <property type="entry name" value="MITOCHONDRIAL AMIDOXIME REDUCING COMPONENT 1"/>
    <property type="match status" value="1"/>
</dbReference>
<feature type="non-terminal residue" evidence="3">
    <location>
        <position position="1"/>
    </location>
</feature>
<dbReference type="PANTHER" id="PTHR14237">
    <property type="entry name" value="MOLYBDOPTERIN COFACTOR SULFURASE MOSC"/>
    <property type="match status" value="1"/>
</dbReference>
<dbReference type="Pfam" id="PF03476">
    <property type="entry name" value="MOSC_N"/>
    <property type="match status" value="1"/>
</dbReference>
<keyword evidence="1" id="KW-0812">Transmembrane</keyword>
<dbReference type="Proteomes" id="UP000752696">
    <property type="component" value="Unassembled WGS sequence"/>
</dbReference>
<evidence type="ECO:0000313" key="3">
    <source>
        <dbReference type="EMBL" id="CAD1476740.1"/>
    </source>
</evidence>
<keyword evidence="4" id="KW-1185">Reference proteome</keyword>